<evidence type="ECO:0000313" key="3">
    <source>
        <dbReference type="EMBL" id="ADJ63864.1"/>
    </source>
</evidence>
<dbReference type="eggNOG" id="ENOG5032QV0">
    <property type="taxonomic scope" value="Bacteria"/>
</dbReference>
<dbReference type="OrthoDB" id="8585537at2"/>
<dbReference type="KEGG" id="hse:Hsero_2365"/>
<dbReference type="Proteomes" id="UP000000329">
    <property type="component" value="Chromosome"/>
</dbReference>
<dbReference type="Gene3D" id="2.60.120.730">
    <property type="match status" value="2"/>
</dbReference>
<name>D8IVC5_HERSS</name>
<reference evidence="3 4" key="1">
    <citation type="submission" date="2010-04" db="EMBL/GenBank/DDBJ databases">
        <title>The genome of Herbaspirillum seropedicae SmR1, an endophytic, nitrogen-fixing, plant-growth promoting beta-Proteobacteria.</title>
        <authorList>
            <person name="Pedrosa F.O."/>
            <person name="Monteiro R.A."/>
            <person name="Wassem R."/>
            <person name="Cruz L.M."/>
            <person name="Ayub R.A."/>
            <person name="Colauto N.B."/>
            <person name="Fernandez M.A."/>
            <person name="Fungaro M.H.P."/>
            <person name="Grisard E.C."/>
            <person name="Hungria M."/>
            <person name="Madeira H.M.F."/>
            <person name="Nodari R.O."/>
            <person name="Osaku C.A."/>
            <person name="Petzl-Erler M.L."/>
            <person name="Terenzi H."/>
            <person name="Vieira L.G.E."/>
            <person name="Almeida M.I.M."/>
            <person name="Alves L.R."/>
            <person name="Arantes O.M.N."/>
            <person name="Balsanelli E."/>
            <person name="Barcellos F.G."/>
            <person name="Baura V.A."/>
            <person name="Binde D.R."/>
            <person name="Campo R.J."/>
            <person name="Chubatsu L.S."/>
            <person name="Chueire L.M.O."/>
            <person name="Ciferri R.R."/>
            <person name="Correa L.C."/>
            <person name="da Conceicao Silva J.L."/>
            <person name="Dabul A.N.G."/>
            <person name="Dambros B.P."/>
            <person name="Faoro H."/>
            <person name="Favetti A."/>
            <person name="Friedermann G."/>
            <person name="Furlaneto M.C."/>
            <person name="Gasques L.S."/>
            <person name="Gimenes C.C.T."/>
            <person name="Gioppo N.M.R."/>
            <person name="Glienke-Blanco C."/>
            <person name="Godoy L.P."/>
            <person name="Guerra M.P."/>
            <person name="Karp S."/>
            <person name="Kava-Cordeiro V."/>
            <person name="Margarido V.P."/>
            <person name="Mathioni S.M."/>
            <person name="Menck-Soares M.A."/>
            <person name="Murace N.K."/>
            <person name="Nicolas M.F."/>
            <person name="Oliveira C.E.C."/>
            <person name="Pagnan N.A.B."/>
            <person name="Pamphile J.A."/>
            <person name="Patussi E.V."/>
            <person name="Pereira L.F.P."/>
            <person name="Pereira-Ferrari L."/>
            <person name="Pinto F.G.S."/>
            <person name="Precoma C."/>
            <person name="Prioli A.J."/>
            <person name="Prioli S.M.A.P."/>
            <person name="Raittz R.T."/>
            <person name="Ramos H.J.O."/>
            <person name="Ribeiro E.M.S.F."/>
            <person name="Rigo L.U."/>
            <person name="Rocha C.L.M.S.C."/>
            <person name="Rocha S.N."/>
            <person name="Santos K."/>
            <person name="Satori D."/>
            <person name="Silva A.G."/>
            <person name="Simao R.C.G."/>
            <person name="Soares M.A.M."/>
            <person name="Souza E.M."/>
            <person name="Steffens M.B.R."/>
            <person name="Steindel M."/>
            <person name="Tadra-Sfeir M.Z."/>
            <person name="Takahashi E.K."/>
            <person name="Torres R.A."/>
            <person name="Valle J.S."/>
            <person name="Vernal J.I."/>
            <person name="Vilas-Boas L.A."/>
            <person name="Watanabe M.A.E."/>
            <person name="Weiss V.A."/>
            <person name="Yates M.A."/>
            <person name="Souza E.M."/>
        </authorList>
    </citation>
    <scope>NUCLEOTIDE SEQUENCE [LARGE SCALE GENOMIC DNA]</scope>
    <source>
        <strain evidence="3 4">SmR1</strain>
    </source>
</reference>
<dbReference type="RefSeq" id="WP_013234343.1">
    <property type="nucleotide sequence ID" value="NC_014323.1"/>
</dbReference>
<sequence length="282" mass="30733">MINYPLQQPVNVAPGAISTLTIPTGGSQTLVGIKLRLSGTTFDKTKVDKVKVKIGPRLIWDLTMDQLNKINNYKGNADNAAYIYLDFTERDQAIFPVKEIGGIDLIAAMAIGNVIVEVTINAAAVAPKIDAVGYFEPSQGNPFVLKYLNYPASTAVAGKFTLPLTFRGALLKRTLHFYTGTNFSATTDGNINRIEVKKNGAVVFDQTCRDARFDQVQQKKTPQAQTFVVDYIIDNNHDAQMTTISKSAGGAQVFDTFEVNAYLTASDSIQTVVEAIDVINNL</sequence>
<keyword evidence="4" id="KW-1185">Reference proteome</keyword>
<dbReference type="HOGENOM" id="CLU_1014591_0_0_4"/>
<evidence type="ECO:0000259" key="1">
    <source>
        <dbReference type="Pfam" id="PF18628"/>
    </source>
</evidence>
<organism evidence="3 4">
    <name type="scientific">Herbaspirillum seropedicae (strain SmR1)</name>
    <dbReference type="NCBI Taxonomy" id="757424"/>
    <lineage>
        <taxon>Bacteria</taxon>
        <taxon>Pseudomonadati</taxon>
        <taxon>Pseudomonadota</taxon>
        <taxon>Betaproteobacteria</taxon>
        <taxon>Burkholderiales</taxon>
        <taxon>Oxalobacteraceae</taxon>
        <taxon>Herbaspirillum</taxon>
    </lineage>
</organism>
<evidence type="ECO:0000313" key="4">
    <source>
        <dbReference type="Proteomes" id="UP000000329"/>
    </source>
</evidence>
<dbReference type="EMBL" id="CP002039">
    <property type="protein sequence ID" value="ADJ63864.1"/>
    <property type="molecule type" value="Genomic_DNA"/>
</dbReference>
<protein>
    <submittedName>
        <fullName evidence="3">Uncharacterized protein</fullName>
    </submittedName>
</protein>
<evidence type="ECO:0000259" key="2">
    <source>
        <dbReference type="Pfam" id="PF25513"/>
    </source>
</evidence>
<accession>D8IVC5</accession>
<feature type="domain" description="Viral coat protein P2 C-terminal" evidence="2">
    <location>
        <begin position="145"/>
        <end position="278"/>
    </location>
</feature>
<dbReference type="AlphaFoldDB" id="D8IVC5"/>
<dbReference type="InterPro" id="IPR041377">
    <property type="entry name" value="P2_N"/>
</dbReference>
<dbReference type="InterPro" id="IPR053751">
    <property type="entry name" value="Viral_Major_Capsid_sf"/>
</dbReference>
<feature type="domain" description="Viral coat protein P2 N-terminal" evidence="1">
    <location>
        <begin position="10"/>
        <end position="132"/>
    </location>
</feature>
<gene>
    <name evidence="3" type="ordered locus">Hsero_2365</name>
</gene>
<proteinExistence type="predicted"/>
<dbReference type="Pfam" id="PF25513">
    <property type="entry name" value="P2_C"/>
    <property type="match status" value="1"/>
</dbReference>
<dbReference type="Pfam" id="PF18628">
    <property type="entry name" value="P2_N"/>
    <property type="match status" value="1"/>
</dbReference>
<dbReference type="InterPro" id="IPR057915">
    <property type="entry name" value="P2_C"/>
</dbReference>